<evidence type="ECO:0000313" key="2">
    <source>
        <dbReference type="Proteomes" id="UP000199459"/>
    </source>
</evidence>
<evidence type="ECO:0000313" key="1">
    <source>
        <dbReference type="EMBL" id="SEN27619.1"/>
    </source>
</evidence>
<reference evidence="1 2" key="1">
    <citation type="submission" date="2016-10" db="EMBL/GenBank/DDBJ databases">
        <authorList>
            <person name="de Groot N.N."/>
        </authorList>
    </citation>
    <scope>NUCLEOTIDE SEQUENCE [LARGE SCALE GENOMIC DNA]</scope>
    <source>
        <strain evidence="1 2">Nm22</strain>
    </source>
</reference>
<dbReference type="NCBIfam" id="TIGR04345">
    <property type="entry name" value="ovoA_Cterm"/>
    <property type="match status" value="1"/>
</dbReference>
<accession>A0A1H8F7B2</accession>
<sequence>MLRYTLTDEGDLVFYKERTLSGLGLESVKNKVDFYQGDACNLKPLYTEYDLILAANLIDRLYEPAKLLSTIHTRINMGGLLMIASPYTWLTEHTKKEHWIGGYKRDGENFTTLDGLKEILGGHFKLIQGPQSVPFVIRETSHKHQHTLSEVTVWERVL</sequence>
<dbReference type="InterPro" id="IPR027625">
    <property type="entry name" value="OvoA_Cterm"/>
</dbReference>
<dbReference type="PANTHER" id="PTHR45445">
    <property type="match status" value="1"/>
</dbReference>
<dbReference type="AlphaFoldDB" id="A0A1H8F7B2"/>
<protein>
    <submittedName>
        <fullName evidence="1">Putative 4-mercaptohistidine N1-methyltranferase</fullName>
    </submittedName>
</protein>
<dbReference type="PANTHER" id="PTHR45445:SF2">
    <property type="entry name" value="METHYLTRANSFERASE TYPE 11 DOMAIN-CONTAINING PROTEIN"/>
    <property type="match status" value="1"/>
</dbReference>
<organism evidence="1 2">
    <name type="scientific">Nitrosomonas marina</name>
    <dbReference type="NCBI Taxonomy" id="917"/>
    <lineage>
        <taxon>Bacteria</taxon>
        <taxon>Pseudomonadati</taxon>
        <taxon>Pseudomonadota</taxon>
        <taxon>Betaproteobacteria</taxon>
        <taxon>Nitrosomonadales</taxon>
        <taxon>Nitrosomonadaceae</taxon>
        <taxon>Nitrosomonas</taxon>
    </lineage>
</organism>
<proteinExistence type="predicted"/>
<dbReference type="EMBL" id="FOCP01000012">
    <property type="protein sequence ID" value="SEN27619.1"/>
    <property type="molecule type" value="Genomic_DNA"/>
</dbReference>
<dbReference type="Proteomes" id="UP000199459">
    <property type="component" value="Unassembled WGS sequence"/>
</dbReference>
<name>A0A1H8F7B2_9PROT</name>
<dbReference type="SUPFAM" id="SSF53335">
    <property type="entry name" value="S-adenosyl-L-methionine-dependent methyltransferases"/>
    <property type="match status" value="1"/>
</dbReference>
<dbReference type="InterPro" id="IPR029063">
    <property type="entry name" value="SAM-dependent_MTases_sf"/>
</dbReference>
<dbReference type="Gene3D" id="3.40.50.150">
    <property type="entry name" value="Vaccinia Virus protein VP39"/>
    <property type="match status" value="1"/>
</dbReference>
<gene>
    <name evidence="1" type="ORF">SAMN05216325_11231</name>
</gene>